<proteinExistence type="predicted"/>
<dbReference type="PROSITE" id="PS00041">
    <property type="entry name" value="HTH_ARAC_FAMILY_1"/>
    <property type="match status" value="1"/>
</dbReference>
<dbReference type="InterPro" id="IPR018062">
    <property type="entry name" value="HTH_AraC-typ_CS"/>
</dbReference>
<feature type="domain" description="HTH araC/xylS-type" evidence="4">
    <location>
        <begin position="31"/>
        <end position="129"/>
    </location>
</feature>
<dbReference type="Pfam" id="PF12833">
    <property type="entry name" value="HTH_18"/>
    <property type="match status" value="1"/>
</dbReference>
<accession>A0A510J3K1</accession>
<dbReference type="EMBL" id="LC492469">
    <property type="protein sequence ID" value="BBM05003.1"/>
    <property type="molecule type" value="Genomic_DNA"/>
</dbReference>
<dbReference type="SUPFAM" id="SSF46689">
    <property type="entry name" value="Homeodomain-like"/>
    <property type="match status" value="2"/>
</dbReference>
<geneLocation type="plasmid" evidence="5">
    <name>pM216_mF</name>
</geneLocation>
<dbReference type="InterPro" id="IPR009057">
    <property type="entry name" value="Homeodomain-like_sf"/>
</dbReference>
<dbReference type="Gene3D" id="1.10.10.60">
    <property type="entry name" value="Homeodomain-like"/>
    <property type="match status" value="2"/>
</dbReference>
<reference evidence="5" key="1">
    <citation type="journal article" date="2017" name="PLoS ONE">
        <title>Genetic characterization of blaNDM plasmids in carbapenem-resistant Escherichia coli isolated in Myanmar.</title>
        <authorList>
            <person name="Sugawara Y."/>
            <person name="Akeda Y."/>
            <person name="Sakamoto N."/>
            <person name="Takeuchi D."/>
            <person name="Motooka D."/>
            <person name="Nakamura S."/>
            <person name="Hagiya H."/>
            <person name="Yamamoto N."/>
            <person name="Nishi I."/>
            <person name="Yoshida H."/>
            <person name="Okada K."/>
            <person name="Zin K.N."/>
            <person name="Aye M.M."/>
            <person name="Tomono K."/>
            <person name="Hamada S."/>
        </authorList>
    </citation>
    <scope>NUCLEOTIDE SEQUENCE</scope>
    <source>
        <strain evidence="5">M216</strain>
        <plasmid evidence="5">pM216_mF</plasmid>
    </source>
</reference>
<keyword evidence="1" id="KW-0805">Transcription regulation</keyword>
<organism evidence="5">
    <name type="scientific">Escherichia coli</name>
    <dbReference type="NCBI Taxonomy" id="562"/>
    <lineage>
        <taxon>Bacteria</taxon>
        <taxon>Pseudomonadati</taxon>
        <taxon>Pseudomonadota</taxon>
        <taxon>Gammaproteobacteria</taxon>
        <taxon>Enterobacterales</taxon>
        <taxon>Enterobacteriaceae</taxon>
        <taxon>Escherichia</taxon>
    </lineage>
</organism>
<keyword evidence="2" id="KW-0238">DNA-binding</keyword>
<dbReference type="SMART" id="SM00342">
    <property type="entry name" value="HTH_ARAC"/>
    <property type="match status" value="1"/>
</dbReference>
<dbReference type="PROSITE" id="PS01124">
    <property type="entry name" value="HTH_ARAC_FAMILY_2"/>
    <property type="match status" value="1"/>
</dbReference>
<dbReference type="PANTHER" id="PTHR47504:SF5">
    <property type="entry name" value="RIGHT ORIGIN-BINDING PROTEIN"/>
    <property type="match status" value="1"/>
</dbReference>
<reference evidence="5" key="2">
    <citation type="submission" date="2019-07" db="EMBL/GenBank/DDBJ databases">
        <authorList>
            <person name="Sugawara Y."/>
            <person name="Akeda Y."/>
            <person name="Sakamoto N."/>
            <person name="Takeuchi D."/>
            <person name="Hamada S."/>
        </authorList>
    </citation>
    <scope>NUCLEOTIDE SEQUENCE</scope>
    <source>
        <strain evidence="5">M216</strain>
        <plasmid evidence="5">pM216_mF</plasmid>
    </source>
</reference>
<evidence type="ECO:0000313" key="5">
    <source>
        <dbReference type="EMBL" id="BBM05003.1"/>
    </source>
</evidence>
<protein>
    <submittedName>
        <fullName evidence="5">Transposase</fullName>
    </submittedName>
</protein>
<sequence length="160" mass="19366">MYIEQHSRYQNKANNIQLRYDDKQFHTTVIKDVLLWIEHNLDQSLLLDDVANKAGYTKWYFQRLFKKVTGVTLASYIRARRLTKAAVELRLTKKTILEIALKYQFDSQQSFTRRFKYIFKVTPSYYRRNKLWELGNDSNLLIVFYVQIMPDDLVMQLHRF</sequence>
<evidence type="ECO:0000256" key="3">
    <source>
        <dbReference type="ARBA" id="ARBA00023163"/>
    </source>
</evidence>
<keyword evidence="3" id="KW-0804">Transcription</keyword>
<evidence type="ECO:0000256" key="1">
    <source>
        <dbReference type="ARBA" id="ARBA00023015"/>
    </source>
</evidence>
<name>A0A510J3K1_ECOLX</name>
<evidence type="ECO:0000256" key="2">
    <source>
        <dbReference type="ARBA" id="ARBA00023125"/>
    </source>
</evidence>
<keyword evidence="5" id="KW-0614">Plasmid</keyword>
<dbReference type="InterPro" id="IPR018060">
    <property type="entry name" value="HTH_AraC"/>
</dbReference>
<dbReference type="AlphaFoldDB" id="A0A510J3K1"/>
<dbReference type="InterPro" id="IPR050959">
    <property type="entry name" value="MarA-like"/>
</dbReference>
<dbReference type="PANTHER" id="PTHR47504">
    <property type="entry name" value="RIGHT ORIGIN-BINDING PROTEIN"/>
    <property type="match status" value="1"/>
</dbReference>
<dbReference type="GO" id="GO:0043565">
    <property type="term" value="F:sequence-specific DNA binding"/>
    <property type="evidence" value="ECO:0007669"/>
    <property type="project" value="InterPro"/>
</dbReference>
<evidence type="ECO:0000259" key="4">
    <source>
        <dbReference type="PROSITE" id="PS01124"/>
    </source>
</evidence>
<dbReference type="GO" id="GO:0003700">
    <property type="term" value="F:DNA-binding transcription factor activity"/>
    <property type="evidence" value="ECO:0007669"/>
    <property type="project" value="InterPro"/>
</dbReference>